<evidence type="ECO:0000256" key="10">
    <source>
        <dbReference type="HAMAP-Rule" id="MF_00019"/>
    </source>
</evidence>
<evidence type="ECO:0000256" key="1">
    <source>
        <dbReference type="ARBA" id="ARBA00001232"/>
    </source>
</evidence>
<dbReference type="PIRSF" id="PIRSF002465">
    <property type="entry name" value="Phsphlp_syn_PlsX"/>
    <property type="match status" value="1"/>
</dbReference>
<name>A0ABZ2N990_9BACI</name>
<evidence type="ECO:0000256" key="7">
    <source>
        <dbReference type="ARBA" id="ARBA00023264"/>
    </source>
</evidence>
<keyword evidence="4 10" id="KW-0808">Transferase</keyword>
<evidence type="ECO:0000256" key="2">
    <source>
        <dbReference type="ARBA" id="ARBA00022490"/>
    </source>
</evidence>
<keyword evidence="11" id="KW-0012">Acyltransferase</keyword>
<dbReference type="RefSeq" id="WP_338753960.1">
    <property type="nucleotide sequence ID" value="NZ_CP147404.1"/>
</dbReference>
<evidence type="ECO:0000256" key="6">
    <source>
        <dbReference type="ARBA" id="ARBA00023209"/>
    </source>
</evidence>
<evidence type="ECO:0000256" key="4">
    <source>
        <dbReference type="ARBA" id="ARBA00022679"/>
    </source>
</evidence>
<comment type="catalytic activity">
    <reaction evidence="1 10">
        <text>a fatty acyl-[ACP] + phosphate = an acyl phosphate + holo-[ACP]</text>
        <dbReference type="Rhea" id="RHEA:42292"/>
        <dbReference type="Rhea" id="RHEA-COMP:9685"/>
        <dbReference type="Rhea" id="RHEA-COMP:14125"/>
        <dbReference type="ChEBI" id="CHEBI:43474"/>
        <dbReference type="ChEBI" id="CHEBI:59918"/>
        <dbReference type="ChEBI" id="CHEBI:64479"/>
        <dbReference type="ChEBI" id="CHEBI:138651"/>
        <dbReference type="EC" id="2.3.1.274"/>
    </reaction>
</comment>
<dbReference type="InterPro" id="IPR012281">
    <property type="entry name" value="Phospholipid_synth_PlsX-like"/>
</dbReference>
<evidence type="ECO:0000313" key="12">
    <source>
        <dbReference type="Proteomes" id="UP001387364"/>
    </source>
</evidence>
<comment type="subunit">
    <text evidence="9 10">Homodimer. Probably interacts with PlsY.</text>
</comment>
<protein>
    <recommendedName>
        <fullName evidence="8 10">Phosphate acyltransferase</fullName>
        <ecNumber evidence="8 10">2.3.1.274</ecNumber>
    </recommendedName>
    <alternativeName>
        <fullName evidence="10">Acyl-ACP phosphotransacylase</fullName>
    </alternativeName>
    <alternativeName>
        <fullName evidence="10">Acyl-[acyl-carrier-protein]--phosphate acyltransferase</fullName>
    </alternativeName>
    <alternativeName>
        <fullName evidence="10">Phosphate-acyl-ACP acyltransferase</fullName>
    </alternativeName>
</protein>
<reference evidence="11 12" key="1">
    <citation type="submission" date="2024-02" db="EMBL/GenBank/DDBJ databases">
        <title>Seven novel Bacillus-like species.</title>
        <authorList>
            <person name="Liu G."/>
        </authorList>
    </citation>
    <scope>NUCLEOTIDE SEQUENCE [LARGE SCALE GENOMIC DNA]</scope>
    <source>
        <strain evidence="11 12">FJAT-52991</strain>
    </source>
</reference>
<keyword evidence="3 10" id="KW-0444">Lipid biosynthesis</keyword>
<dbReference type="Pfam" id="PF02504">
    <property type="entry name" value="FA_synthesis"/>
    <property type="match status" value="1"/>
</dbReference>
<dbReference type="HAMAP" id="MF_00019">
    <property type="entry name" value="PlsX"/>
    <property type="match status" value="1"/>
</dbReference>
<keyword evidence="5 10" id="KW-0443">Lipid metabolism</keyword>
<dbReference type="Gene3D" id="3.40.718.10">
    <property type="entry name" value="Isopropylmalate Dehydrogenase"/>
    <property type="match status" value="1"/>
</dbReference>
<dbReference type="InterPro" id="IPR003664">
    <property type="entry name" value="FA_synthesis"/>
</dbReference>
<comment type="pathway">
    <text evidence="10">Lipid metabolism; phospholipid metabolism.</text>
</comment>
<organism evidence="11 12">
    <name type="scientific">Bacillus kandeliae</name>
    <dbReference type="NCBI Taxonomy" id="3129297"/>
    <lineage>
        <taxon>Bacteria</taxon>
        <taxon>Bacillati</taxon>
        <taxon>Bacillota</taxon>
        <taxon>Bacilli</taxon>
        <taxon>Bacillales</taxon>
        <taxon>Bacillaceae</taxon>
        <taxon>Bacillus</taxon>
    </lineage>
</organism>
<dbReference type="EC" id="2.3.1.274" evidence="8 10"/>
<comment type="similarity">
    <text evidence="10">Belongs to the PlsX family.</text>
</comment>
<evidence type="ECO:0000256" key="5">
    <source>
        <dbReference type="ARBA" id="ARBA00023098"/>
    </source>
</evidence>
<gene>
    <name evidence="10 11" type="primary">plsX</name>
    <name evidence="11" type="ORF">WDJ61_06645</name>
</gene>
<dbReference type="SUPFAM" id="SSF53659">
    <property type="entry name" value="Isocitrate/Isopropylmalate dehydrogenase-like"/>
    <property type="match status" value="1"/>
</dbReference>
<comment type="subcellular location">
    <subcellularLocation>
        <location evidence="10">Cytoplasm</location>
    </subcellularLocation>
    <text evidence="10">Associated with the membrane possibly through PlsY.</text>
</comment>
<dbReference type="PANTHER" id="PTHR30100:SF1">
    <property type="entry name" value="PHOSPHATE ACYLTRANSFERASE"/>
    <property type="match status" value="1"/>
</dbReference>
<evidence type="ECO:0000256" key="8">
    <source>
        <dbReference type="ARBA" id="ARBA00024069"/>
    </source>
</evidence>
<keyword evidence="7 10" id="KW-1208">Phospholipid metabolism</keyword>
<keyword evidence="6 10" id="KW-0594">Phospholipid biosynthesis</keyword>
<evidence type="ECO:0000256" key="9">
    <source>
        <dbReference type="ARBA" id="ARBA00046608"/>
    </source>
</evidence>
<dbReference type="PANTHER" id="PTHR30100">
    <property type="entry name" value="FATTY ACID/PHOSPHOLIPID SYNTHESIS PROTEIN PLSX"/>
    <property type="match status" value="1"/>
</dbReference>
<sequence>MKIAVDAMGGDHAPKEIILGTNQALEELQDLEVLIFGDEEKIKPYLTPMSRATIIHSEEVILGTDEPVRAVRRKKKASMVMMAQAVADGDADACVSAGNTGALMAAGLFIVGRIDGIQRPALAPTLPTIDGNGFVMLDLGANSDAKPEHLVQYALMGSIYAEKVRGIEKPRVGLLNIGTEEKKGNELTKEAFGLLKQQTNIHFIGNVESRDLLNGVADVVVTDGFTGNMVLKTLEGTAISIFSMLKSSLTSSLKAKVGAGLLKSELYGLKNKMDYTEYGGAGLFGLKAPVIKAHGSSNANAFYNALKQAYTMAQANVPAKIQEAANFVIDDKN</sequence>
<comment type="function">
    <text evidence="10">Catalyzes the reversible formation of acyl-phosphate (acyl-PO(4)) from acyl-[acyl-carrier-protein] (acyl-ACP). This enzyme utilizes acyl-ACP as fatty acyl donor, but not acyl-CoA.</text>
</comment>
<evidence type="ECO:0000256" key="3">
    <source>
        <dbReference type="ARBA" id="ARBA00022516"/>
    </source>
</evidence>
<proteinExistence type="inferred from homology"/>
<accession>A0ABZ2N990</accession>
<keyword evidence="12" id="KW-1185">Reference proteome</keyword>
<dbReference type="Proteomes" id="UP001387364">
    <property type="component" value="Chromosome"/>
</dbReference>
<evidence type="ECO:0000313" key="11">
    <source>
        <dbReference type="EMBL" id="WXB94299.1"/>
    </source>
</evidence>
<dbReference type="NCBIfam" id="TIGR00182">
    <property type="entry name" value="plsX"/>
    <property type="match status" value="1"/>
</dbReference>
<dbReference type="GO" id="GO:0043811">
    <property type="term" value="F:phosphate:acyl-[acyl carrier protein] acyltransferase activity"/>
    <property type="evidence" value="ECO:0007669"/>
    <property type="project" value="UniProtKB-EC"/>
</dbReference>
<keyword evidence="2 10" id="KW-0963">Cytoplasm</keyword>
<dbReference type="EMBL" id="CP147404">
    <property type="protein sequence ID" value="WXB94299.1"/>
    <property type="molecule type" value="Genomic_DNA"/>
</dbReference>